<organism evidence="1 2">
    <name type="scientific">Amnibacterium endophyticum</name>
    <dbReference type="NCBI Taxonomy" id="2109337"/>
    <lineage>
        <taxon>Bacteria</taxon>
        <taxon>Bacillati</taxon>
        <taxon>Actinomycetota</taxon>
        <taxon>Actinomycetes</taxon>
        <taxon>Micrococcales</taxon>
        <taxon>Microbacteriaceae</taxon>
        <taxon>Amnibacterium</taxon>
    </lineage>
</organism>
<sequence length="91" mass="9196">ARTIALIRRGGRRADSPVVAAAALGLTALLRDAPATAPLGDELGAAAVDAGARVDLPSLQAVRDALPARVRAADDPAARIRALLESPAARL</sequence>
<reference evidence="2" key="1">
    <citation type="journal article" date="2019" name="Int. J. Syst. Evol. Microbiol.">
        <title>The Global Catalogue of Microorganisms (GCM) 10K type strain sequencing project: providing services to taxonomists for standard genome sequencing and annotation.</title>
        <authorList>
            <consortium name="The Broad Institute Genomics Platform"/>
            <consortium name="The Broad Institute Genome Sequencing Center for Infectious Disease"/>
            <person name="Wu L."/>
            <person name="Ma J."/>
        </authorList>
    </citation>
    <scope>NUCLEOTIDE SEQUENCE [LARGE SCALE GENOMIC DNA]</scope>
    <source>
        <strain evidence="2">CGMCC 1.12471</strain>
    </source>
</reference>
<dbReference type="Proteomes" id="UP001597347">
    <property type="component" value="Unassembled WGS sequence"/>
</dbReference>
<feature type="non-terminal residue" evidence="1">
    <location>
        <position position="1"/>
    </location>
</feature>
<accession>A0ABW4LD54</accession>
<name>A0ABW4LD54_9MICO</name>
<proteinExistence type="predicted"/>
<dbReference type="RefSeq" id="WP_377933702.1">
    <property type="nucleotide sequence ID" value="NZ_JBHUEA010000009.1"/>
</dbReference>
<gene>
    <name evidence="1" type="ORF">ACFSBI_07845</name>
</gene>
<evidence type="ECO:0000313" key="1">
    <source>
        <dbReference type="EMBL" id="MFD1721458.1"/>
    </source>
</evidence>
<dbReference type="EMBL" id="JBHUEA010000009">
    <property type="protein sequence ID" value="MFD1721458.1"/>
    <property type="molecule type" value="Genomic_DNA"/>
</dbReference>
<protein>
    <submittedName>
        <fullName evidence="1">Uncharacterized protein</fullName>
    </submittedName>
</protein>
<evidence type="ECO:0000313" key="2">
    <source>
        <dbReference type="Proteomes" id="UP001597347"/>
    </source>
</evidence>
<comment type="caution">
    <text evidence="1">The sequence shown here is derived from an EMBL/GenBank/DDBJ whole genome shotgun (WGS) entry which is preliminary data.</text>
</comment>
<keyword evidence="2" id="KW-1185">Reference proteome</keyword>